<evidence type="ECO:0000313" key="2">
    <source>
        <dbReference type="Proteomes" id="UP000236723"/>
    </source>
</evidence>
<keyword evidence="2" id="KW-1185">Reference proteome</keyword>
<evidence type="ECO:0000313" key="1">
    <source>
        <dbReference type="EMBL" id="SEG88473.1"/>
    </source>
</evidence>
<dbReference type="RefSeq" id="WP_160147172.1">
    <property type="nucleotide sequence ID" value="NZ_FNVO01000022.1"/>
</dbReference>
<accession>A0A1H6DUP5</accession>
<sequence>MTTHDEDERSGEPDVQLAAELIERAGAEGVSLENITVTPWTALAN</sequence>
<gene>
    <name evidence="1" type="ORF">SAMN04489712_12210</name>
</gene>
<dbReference type="AlphaFoldDB" id="A0A1H6DUP5"/>
<dbReference type="EMBL" id="FNVO01000022">
    <property type="protein sequence ID" value="SEG88473.1"/>
    <property type="molecule type" value="Genomic_DNA"/>
</dbReference>
<reference evidence="2" key="1">
    <citation type="submission" date="2016-10" db="EMBL/GenBank/DDBJ databases">
        <authorList>
            <person name="Varghese N."/>
            <person name="Submissions S."/>
        </authorList>
    </citation>
    <scope>NUCLEOTIDE SEQUENCE [LARGE SCALE GENOMIC DNA]</scope>
    <source>
        <strain evidence="2">DSM 43163</strain>
    </source>
</reference>
<organism evidence="1 2">
    <name type="scientific">Thermomonospora echinospora</name>
    <dbReference type="NCBI Taxonomy" id="1992"/>
    <lineage>
        <taxon>Bacteria</taxon>
        <taxon>Bacillati</taxon>
        <taxon>Actinomycetota</taxon>
        <taxon>Actinomycetes</taxon>
        <taxon>Streptosporangiales</taxon>
        <taxon>Thermomonosporaceae</taxon>
        <taxon>Thermomonospora</taxon>
    </lineage>
</organism>
<name>A0A1H6DUP5_9ACTN</name>
<protein>
    <submittedName>
        <fullName evidence="1">Uncharacterized protein</fullName>
    </submittedName>
</protein>
<proteinExistence type="predicted"/>
<dbReference type="Proteomes" id="UP000236723">
    <property type="component" value="Unassembled WGS sequence"/>
</dbReference>